<dbReference type="AlphaFoldDB" id="A0A2L2YJW6"/>
<evidence type="ECO:0000256" key="2">
    <source>
        <dbReference type="ARBA" id="ARBA00022980"/>
    </source>
</evidence>
<dbReference type="OrthoDB" id="5555409at2759"/>
<dbReference type="InterPro" id="IPR020070">
    <property type="entry name" value="Ribosomal_bL9_N"/>
</dbReference>
<evidence type="ECO:0000259" key="6">
    <source>
        <dbReference type="Pfam" id="PF01281"/>
    </source>
</evidence>
<dbReference type="GO" id="GO:0005840">
    <property type="term" value="C:ribosome"/>
    <property type="evidence" value="ECO:0007669"/>
    <property type="project" value="UniProtKB-KW"/>
</dbReference>
<evidence type="ECO:0000256" key="1">
    <source>
        <dbReference type="ARBA" id="ARBA00010605"/>
    </source>
</evidence>
<dbReference type="InterPro" id="IPR036935">
    <property type="entry name" value="Ribosomal_bL9_N_sf"/>
</dbReference>
<dbReference type="GO" id="GO:0006412">
    <property type="term" value="P:translation"/>
    <property type="evidence" value="ECO:0007669"/>
    <property type="project" value="InterPro"/>
</dbReference>
<comment type="similarity">
    <text evidence="1">Belongs to the bacterial ribosomal protein bL9 family.</text>
</comment>
<evidence type="ECO:0000256" key="3">
    <source>
        <dbReference type="ARBA" id="ARBA00023274"/>
    </source>
</evidence>
<dbReference type="GO" id="GO:0003735">
    <property type="term" value="F:structural constituent of ribosome"/>
    <property type="evidence" value="ECO:0007669"/>
    <property type="project" value="InterPro"/>
</dbReference>
<dbReference type="PANTHER" id="PTHR21368">
    <property type="entry name" value="50S RIBOSOMAL PROTEIN L9"/>
    <property type="match status" value="1"/>
</dbReference>
<evidence type="ECO:0000256" key="5">
    <source>
        <dbReference type="ARBA" id="ARBA00035381"/>
    </source>
</evidence>
<dbReference type="EMBL" id="IAAA01032145">
    <property type="protein sequence ID" value="LAA08431.1"/>
    <property type="molecule type" value="mRNA"/>
</dbReference>
<dbReference type="InterPro" id="IPR000244">
    <property type="entry name" value="Ribosomal_bL9"/>
</dbReference>
<dbReference type="Gene3D" id="3.40.5.10">
    <property type="entry name" value="Ribosomal protein L9, N-terminal domain"/>
    <property type="match status" value="1"/>
</dbReference>
<name>A0A2L2YJW6_PARTP</name>
<sequence length="279" mass="32059">MNICRISRSSTFKLCKKEITSQPLIFYRNTWIVKRKYTPPLSRLSAERPRVLKGKHFIYETIENTDDTPPPDLHLVLTTFVEGIGDVGDIISVMPEYARNDLLLPRKAVYATPENIEKYSIKKKSREERPKFSSIHAATIIRSLSKIVIPVFMNSENPWTITKSHLHIAFRKEGFFIPHDAIELPSSSVEGPDLAMEGRDFAVTVTINNTEKVPVRCRVFYIKKGMETAILSEEDYLEKNEPILAEQKELLQSMPMPEIVDDPSSSVSLIEKYRIKYIE</sequence>
<protein>
    <recommendedName>
        <fullName evidence="4">Large ribosomal subunit protein bL9m</fullName>
    </recommendedName>
    <alternativeName>
        <fullName evidence="5">39S ribosomal protein L9, mitochondrial</fullName>
    </alternativeName>
</protein>
<evidence type="ECO:0000256" key="4">
    <source>
        <dbReference type="ARBA" id="ARBA00035194"/>
    </source>
</evidence>
<reference evidence="7" key="1">
    <citation type="journal article" date="2016" name="Mol. Ecol. Resour.">
        <title>Evaluation of the impact of RNA preservation methods of spiders for de novo transcriptome assembly.</title>
        <authorList>
            <person name="Kono N."/>
            <person name="Nakamura H."/>
            <person name="Ito Y."/>
            <person name="Tomita M."/>
            <person name="Arakawa K."/>
        </authorList>
    </citation>
    <scope>NUCLEOTIDE SEQUENCE</scope>
    <source>
        <tissue evidence="7">Whole body</tissue>
    </source>
</reference>
<proteinExistence type="evidence at transcript level"/>
<keyword evidence="3" id="KW-0687">Ribonucleoprotein</keyword>
<feature type="domain" description="Ribosomal protein L9" evidence="6">
    <location>
        <begin position="75"/>
        <end position="119"/>
    </location>
</feature>
<dbReference type="SUPFAM" id="SSF55658">
    <property type="entry name" value="L9 N-domain-like"/>
    <property type="match status" value="1"/>
</dbReference>
<organism evidence="7">
    <name type="scientific">Parasteatoda tepidariorum</name>
    <name type="common">Common house spider</name>
    <name type="synonym">Achaearanea tepidariorum</name>
    <dbReference type="NCBI Taxonomy" id="114398"/>
    <lineage>
        <taxon>Eukaryota</taxon>
        <taxon>Metazoa</taxon>
        <taxon>Ecdysozoa</taxon>
        <taxon>Arthropoda</taxon>
        <taxon>Chelicerata</taxon>
        <taxon>Arachnida</taxon>
        <taxon>Araneae</taxon>
        <taxon>Araneomorphae</taxon>
        <taxon>Entelegynae</taxon>
        <taxon>Araneoidea</taxon>
        <taxon>Theridiidae</taxon>
        <taxon>Parasteatoda</taxon>
    </lineage>
</organism>
<dbReference type="Pfam" id="PF01281">
    <property type="entry name" value="Ribosomal_L9_N"/>
    <property type="match status" value="1"/>
</dbReference>
<dbReference type="GO" id="GO:1990904">
    <property type="term" value="C:ribonucleoprotein complex"/>
    <property type="evidence" value="ECO:0007669"/>
    <property type="project" value="UniProtKB-KW"/>
</dbReference>
<evidence type="ECO:0000313" key="7">
    <source>
        <dbReference type="EMBL" id="LAA08431.1"/>
    </source>
</evidence>
<keyword evidence="2 7" id="KW-0689">Ribosomal protein</keyword>
<accession>A0A2L2YJW6</accession>
<dbReference type="InterPro" id="IPR009027">
    <property type="entry name" value="Ribosomal_bL9/RNase_H1_N"/>
</dbReference>